<evidence type="ECO:0000313" key="2">
    <source>
        <dbReference type="EMBL" id="VDP37104.1"/>
    </source>
</evidence>
<dbReference type="WBParaSite" id="ECPE_0000134401-mRNA-1">
    <property type="protein sequence ID" value="ECPE_0000134401-mRNA-1"/>
    <property type="gene ID" value="ECPE_0000134401"/>
</dbReference>
<organism evidence="4">
    <name type="scientific">Echinostoma caproni</name>
    <dbReference type="NCBI Taxonomy" id="27848"/>
    <lineage>
        <taxon>Eukaryota</taxon>
        <taxon>Metazoa</taxon>
        <taxon>Spiralia</taxon>
        <taxon>Lophotrochozoa</taxon>
        <taxon>Platyhelminthes</taxon>
        <taxon>Trematoda</taxon>
        <taxon>Digenea</taxon>
        <taxon>Plagiorchiida</taxon>
        <taxon>Echinostomata</taxon>
        <taxon>Echinostomatoidea</taxon>
        <taxon>Echinostomatidae</taxon>
        <taxon>Echinostoma</taxon>
    </lineage>
</organism>
<name>A0A183A309_9TREM</name>
<keyword evidence="3" id="KW-1185">Reference proteome</keyword>
<feature type="region of interest" description="Disordered" evidence="1">
    <location>
        <begin position="1"/>
        <end position="39"/>
    </location>
</feature>
<feature type="compositionally biased region" description="Acidic residues" evidence="1">
    <location>
        <begin position="18"/>
        <end position="33"/>
    </location>
</feature>
<evidence type="ECO:0000313" key="4">
    <source>
        <dbReference type="WBParaSite" id="ECPE_0000134401-mRNA-1"/>
    </source>
</evidence>
<evidence type="ECO:0000313" key="3">
    <source>
        <dbReference type="Proteomes" id="UP000272942"/>
    </source>
</evidence>
<reference evidence="4" key="1">
    <citation type="submission" date="2016-06" db="UniProtKB">
        <authorList>
            <consortium name="WormBaseParasite"/>
        </authorList>
    </citation>
    <scope>IDENTIFICATION</scope>
</reference>
<dbReference type="AlphaFoldDB" id="A0A183A309"/>
<sequence>MDVGDIFPSISDGGGGVDVEDEEEDAVPDEDEPRCESVTVGSESKQLVIRSDRMIVSLLLCVPATIVMAAVDAVRLRTESVTPSTKPSSSVVRNV</sequence>
<protein>
    <submittedName>
        <fullName evidence="4">Wsv460</fullName>
    </submittedName>
</protein>
<proteinExistence type="predicted"/>
<reference evidence="2 3" key="2">
    <citation type="submission" date="2018-11" db="EMBL/GenBank/DDBJ databases">
        <authorList>
            <consortium name="Pathogen Informatics"/>
        </authorList>
    </citation>
    <scope>NUCLEOTIDE SEQUENCE [LARGE SCALE GENOMIC DNA]</scope>
    <source>
        <strain evidence="2 3">Egypt</strain>
    </source>
</reference>
<gene>
    <name evidence="2" type="ORF">ECPE_LOCUS1344</name>
</gene>
<evidence type="ECO:0000256" key="1">
    <source>
        <dbReference type="SAM" id="MobiDB-lite"/>
    </source>
</evidence>
<dbReference type="EMBL" id="UZAN01007755">
    <property type="protein sequence ID" value="VDP37104.1"/>
    <property type="molecule type" value="Genomic_DNA"/>
</dbReference>
<accession>A0A183A309</accession>
<dbReference type="Proteomes" id="UP000272942">
    <property type="component" value="Unassembled WGS sequence"/>
</dbReference>